<dbReference type="SMART" id="SM00387">
    <property type="entry name" value="HATPase_c"/>
    <property type="match status" value="1"/>
</dbReference>
<evidence type="ECO:0000256" key="3">
    <source>
        <dbReference type="ARBA" id="ARBA00022553"/>
    </source>
</evidence>
<evidence type="ECO:0000313" key="13">
    <source>
        <dbReference type="Proteomes" id="UP001596074"/>
    </source>
</evidence>
<feature type="transmembrane region" description="Helical" evidence="10">
    <location>
        <begin position="148"/>
        <end position="170"/>
    </location>
</feature>
<evidence type="ECO:0000256" key="5">
    <source>
        <dbReference type="ARBA" id="ARBA00022741"/>
    </source>
</evidence>
<dbReference type="Pfam" id="PF07730">
    <property type="entry name" value="HisKA_3"/>
    <property type="match status" value="1"/>
</dbReference>
<evidence type="ECO:0000256" key="7">
    <source>
        <dbReference type="ARBA" id="ARBA00022840"/>
    </source>
</evidence>
<gene>
    <name evidence="12" type="ORF">ACFPZN_08515</name>
</gene>
<accession>A0ABW0ZQU0</accession>
<dbReference type="EC" id="2.7.13.3" evidence="2"/>
<keyword evidence="3" id="KW-0597">Phosphoprotein</keyword>
<keyword evidence="10" id="KW-0472">Membrane</keyword>
<dbReference type="InterPro" id="IPR036890">
    <property type="entry name" value="HATPase_C_sf"/>
</dbReference>
<sequence length="409" mass="44049">MASSAVERPTPAAGPLPERVGAAFGMLMRIRMLVAALTLPLLPSGELNLATFLLVLSIVALSWLAGRGWRLIAPRVATHPLYFALDMVISFGILGIGGVSGPFFICTVVTAAVAGLLYRWQGMLAVAIQQVAFYCIVYGVSLRAPDDIVFQSVLAQALYYPLAGVAGVGLRRLLDDFAAKEAELRRAEVQAAAADERARLAREMHDSLAKTLRGVAMIAAALPTWISRDQARAVSEAERVAVAAEVASKEARTLLAELREDAAQRSFPDTVRDMAERWGADTATAVIFDFAEGVDLPPRSRHEARAILSEALANVERHAAARSVWIRLAWEESMVVLTVRDDGRGFRPRGLPELAREGHYGLIGLHERAERVGGRVWVASEPGAGTTVGVRLPVVEPADRRLAEAGTHG</sequence>
<evidence type="ECO:0000256" key="2">
    <source>
        <dbReference type="ARBA" id="ARBA00012438"/>
    </source>
</evidence>
<dbReference type="InterPro" id="IPR050482">
    <property type="entry name" value="Sensor_HK_TwoCompSys"/>
</dbReference>
<keyword evidence="5" id="KW-0547">Nucleotide-binding</keyword>
<keyword evidence="13" id="KW-1185">Reference proteome</keyword>
<organism evidence="12 13">
    <name type="scientific">Actinomadura rugatobispora</name>
    <dbReference type="NCBI Taxonomy" id="1994"/>
    <lineage>
        <taxon>Bacteria</taxon>
        <taxon>Bacillati</taxon>
        <taxon>Actinomycetota</taxon>
        <taxon>Actinomycetes</taxon>
        <taxon>Streptosporangiales</taxon>
        <taxon>Thermomonosporaceae</taxon>
        <taxon>Actinomadura</taxon>
    </lineage>
</organism>
<dbReference type="Pfam" id="PF02518">
    <property type="entry name" value="HATPase_c"/>
    <property type="match status" value="1"/>
</dbReference>
<dbReference type="SUPFAM" id="SSF55874">
    <property type="entry name" value="ATPase domain of HSP90 chaperone/DNA topoisomerase II/histidine kinase"/>
    <property type="match status" value="1"/>
</dbReference>
<dbReference type="InterPro" id="IPR011712">
    <property type="entry name" value="Sig_transdc_His_kin_sub3_dim/P"/>
</dbReference>
<comment type="caution">
    <text evidence="12">The sequence shown here is derived from an EMBL/GenBank/DDBJ whole genome shotgun (WGS) entry which is preliminary data.</text>
</comment>
<dbReference type="Gene3D" id="1.20.5.1930">
    <property type="match status" value="1"/>
</dbReference>
<evidence type="ECO:0000256" key="6">
    <source>
        <dbReference type="ARBA" id="ARBA00022777"/>
    </source>
</evidence>
<feature type="transmembrane region" description="Helical" evidence="10">
    <location>
        <begin position="49"/>
        <end position="69"/>
    </location>
</feature>
<dbReference type="InterPro" id="IPR005467">
    <property type="entry name" value="His_kinase_dom"/>
</dbReference>
<feature type="transmembrane region" description="Helical" evidence="10">
    <location>
        <begin position="89"/>
        <end position="117"/>
    </location>
</feature>
<dbReference type="PANTHER" id="PTHR24421:SF10">
    <property type="entry name" value="NITRATE_NITRITE SENSOR PROTEIN NARQ"/>
    <property type="match status" value="1"/>
</dbReference>
<evidence type="ECO:0000256" key="8">
    <source>
        <dbReference type="ARBA" id="ARBA00023012"/>
    </source>
</evidence>
<keyword evidence="8" id="KW-0902">Two-component regulatory system</keyword>
<dbReference type="PANTHER" id="PTHR24421">
    <property type="entry name" value="NITRATE/NITRITE SENSOR PROTEIN NARX-RELATED"/>
    <property type="match status" value="1"/>
</dbReference>
<keyword evidence="7" id="KW-0067">ATP-binding</keyword>
<keyword evidence="6 12" id="KW-0418">Kinase</keyword>
<keyword evidence="10" id="KW-1133">Transmembrane helix</keyword>
<dbReference type="Proteomes" id="UP001596074">
    <property type="component" value="Unassembled WGS sequence"/>
</dbReference>
<dbReference type="EMBL" id="JBHSON010000009">
    <property type="protein sequence ID" value="MFC5745646.1"/>
    <property type="molecule type" value="Genomic_DNA"/>
</dbReference>
<dbReference type="PROSITE" id="PS50109">
    <property type="entry name" value="HIS_KIN"/>
    <property type="match status" value="1"/>
</dbReference>
<dbReference type="GO" id="GO:0016301">
    <property type="term" value="F:kinase activity"/>
    <property type="evidence" value="ECO:0007669"/>
    <property type="project" value="UniProtKB-KW"/>
</dbReference>
<evidence type="ECO:0000256" key="4">
    <source>
        <dbReference type="ARBA" id="ARBA00022679"/>
    </source>
</evidence>
<evidence type="ECO:0000313" key="12">
    <source>
        <dbReference type="EMBL" id="MFC5745646.1"/>
    </source>
</evidence>
<feature type="transmembrane region" description="Helical" evidence="10">
    <location>
        <begin position="20"/>
        <end position="42"/>
    </location>
</feature>
<dbReference type="InterPro" id="IPR003594">
    <property type="entry name" value="HATPase_dom"/>
</dbReference>
<dbReference type="Gene3D" id="3.30.565.10">
    <property type="entry name" value="Histidine kinase-like ATPase, C-terminal domain"/>
    <property type="match status" value="1"/>
</dbReference>
<keyword evidence="4" id="KW-0808">Transferase</keyword>
<dbReference type="CDD" id="cd16917">
    <property type="entry name" value="HATPase_UhpB-NarQ-NarX-like"/>
    <property type="match status" value="1"/>
</dbReference>
<feature type="transmembrane region" description="Helical" evidence="10">
    <location>
        <begin position="124"/>
        <end position="142"/>
    </location>
</feature>
<reference evidence="13" key="1">
    <citation type="journal article" date="2019" name="Int. J. Syst. Evol. Microbiol.">
        <title>The Global Catalogue of Microorganisms (GCM) 10K type strain sequencing project: providing services to taxonomists for standard genome sequencing and annotation.</title>
        <authorList>
            <consortium name="The Broad Institute Genomics Platform"/>
            <consortium name="The Broad Institute Genome Sequencing Center for Infectious Disease"/>
            <person name="Wu L."/>
            <person name="Ma J."/>
        </authorList>
    </citation>
    <scope>NUCLEOTIDE SEQUENCE [LARGE SCALE GENOMIC DNA]</scope>
    <source>
        <strain evidence="13">KCTC 42087</strain>
    </source>
</reference>
<proteinExistence type="predicted"/>
<evidence type="ECO:0000256" key="10">
    <source>
        <dbReference type="SAM" id="Phobius"/>
    </source>
</evidence>
<keyword evidence="10" id="KW-0812">Transmembrane</keyword>
<protein>
    <recommendedName>
        <fullName evidence="2">histidine kinase</fullName>
        <ecNumber evidence="2">2.7.13.3</ecNumber>
    </recommendedName>
</protein>
<feature type="domain" description="Histidine kinase" evidence="11">
    <location>
        <begin position="307"/>
        <end position="396"/>
    </location>
</feature>
<keyword evidence="9" id="KW-0175">Coiled coil</keyword>
<name>A0ABW0ZQU0_9ACTN</name>
<evidence type="ECO:0000256" key="1">
    <source>
        <dbReference type="ARBA" id="ARBA00000085"/>
    </source>
</evidence>
<evidence type="ECO:0000259" key="11">
    <source>
        <dbReference type="PROSITE" id="PS50109"/>
    </source>
</evidence>
<evidence type="ECO:0000256" key="9">
    <source>
        <dbReference type="SAM" id="Coils"/>
    </source>
</evidence>
<feature type="coiled-coil region" evidence="9">
    <location>
        <begin position="170"/>
        <end position="204"/>
    </location>
</feature>
<comment type="catalytic activity">
    <reaction evidence="1">
        <text>ATP + protein L-histidine = ADP + protein N-phospho-L-histidine.</text>
        <dbReference type="EC" id="2.7.13.3"/>
    </reaction>
</comment>
<dbReference type="RefSeq" id="WP_378281270.1">
    <property type="nucleotide sequence ID" value="NZ_JBHSON010000009.1"/>
</dbReference>